<organism evidence="1 2">
    <name type="scientific">Albula glossodonta</name>
    <name type="common">roundjaw bonefish</name>
    <dbReference type="NCBI Taxonomy" id="121402"/>
    <lineage>
        <taxon>Eukaryota</taxon>
        <taxon>Metazoa</taxon>
        <taxon>Chordata</taxon>
        <taxon>Craniata</taxon>
        <taxon>Vertebrata</taxon>
        <taxon>Euteleostomi</taxon>
        <taxon>Actinopterygii</taxon>
        <taxon>Neopterygii</taxon>
        <taxon>Teleostei</taxon>
        <taxon>Albuliformes</taxon>
        <taxon>Albulidae</taxon>
        <taxon>Albula</taxon>
    </lineage>
</organism>
<dbReference type="OrthoDB" id="2016540at2759"/>
<evidence type="ECO:0000313" key="1">
    <source>
        <dbReference type="EMBL" id="KAG9351839.1"/>
    </source>
</evidence>
<dbReference type="Proteomes" id="UP000824540">
    <property type="component" value="Unassembled WGS sequence"/>
</dbReference>
<proteinExistence type="predicted"/>
<comment type="caution">
    <text evidence="1">The sequence shown here is derived from an EMBL/GenBank/DDBJ whole genome shotgun (WGS) entry which is preliminary data.</text>
</comment>
<reference evidence="1" key="1">
    <citation type="thesis" date="2021" institute="BYU ScholarsArchive" country="Provo, UT, USA">
        <title>Applications of and Algorithms for Genome Assembly and Genomic Analyses with an Emphasis on Marine Teleosts.</title>
        <authorList>
            <person name="Pickett B.D."/>
        </authorList>
    </citation>
    <scope>NUCLEOTIDE SEQUENCE</scope>
    <source>
        <strain evidence="1">HI-2016</strain>
    </source>
</reference>
<gene>
    <name evidence="1" type="ORF">JZ751_023090</name>
</gene>
<protein>
    <submittedName>
        <fullName evidence="1">Uncharacterized protein</fullName>
    </submittedName>
</protein>
<accession>A0A8T2PI26</accession>
<dbReference type="EMBL" id="JAFBMS010000006">
    <property type="protein sequence ID" value="KAG9351839.1"/>
    <property type="molecule type" value="Genomic_DNA"/>
</dbReference>
<dbReference type="AlphaFoldDB" id="A0A8T2PI26"/>
<evidence type="ECO:0000313" key="2">
    <source>
        <dbReference type="Proteomes" id="UP000824540"/>
    </source>
</evidence>
<name>A0A8T2PI26_9TELE</name>
<keyword evidence="2" id="KW-1185">Reference proteome</keyword>
<sequence>MSCCDAVIQPQHLARGPHIASVTLAAYECGSVNFPEPPYPDQIICPQEEAGAGTAIGELPPYFMARAARLSGAEPDDEDYEEFEEMLEQAENAQDARPSLNALTAVSAFQALRRGCTTVRSGESKHLHKIVTGFTCPQAPSECMHRAMGLAQTVWRPGAQ</sequence>